<gene>
    <name evidence="1" type="ORF">MRATA1EN3_LOCUS14542</name>
</gene>
<evidence type="ECO:0000313" key="2">
    <source>
        <dbReference type="Proteomes" id="UP001162501"/>
    </source>
</evidence>
<protein>
    <submittedName>
        <fullName evidence="1">Uncharacterized protein</fullName>
    </submittedName>
</protein>
<dbReference type="Proteomes" id="UP001162501">
    <property type="component" value="Chromosome 25"/>
</dbReference>
<accession>A0ACB0ESG2</accession>
<name>A0ACB0ESG2_RANTA</name>
<sequence length="87" mass="9168">MGMSPPAAGNLAQSWGLRGVRNFGSLTGRAPGQGRQGASHSGRRGRCAQPALGESGPEWCAQDNLWPPGRAGPLSMPSERRESLRND</sequence>
<proteinExistence type="predicted"/>
<organism evidence="1 2">
    <name type="scientific">Rangifer tarandus platyrhynchus</name>
    <name type="common">Svalbard reindeer</name>
    <dbReference type="NCBI Taxonomy" id="3082113"/>
    <lineage>
        <taxon>Eukaryota</taxon>
        <taxon>Metazoa</taxon>
        <taxon>Chordata</taxon>
        <taxon>Craniata</taxon>
        <taxon>Vertebrata</taxon>
        <taxon>Euteleostomi</taxon>
        <taxon>Mammalia</taxon>
        <taxon>Eutheria</taxon>
        <taxon>Laurasiatheria</taxon>
        <taxon>Artiodactyla</taxon>
        <taxon>Ruminantia</taxon>
        <taxon>Pecora</taxon>
        <taxon>Cervidae</taxon>
        <taxon>Odocoileinae</taxon>
        <taxon>Rangifer</taxon>
    </lineage>
</organism>
<dbReference type="EMBL" id="OX596109">
    <property type="protein sequence ID" value="CAI9703329.1"/>
    <property type="molecule type" value="Genomic_DNA"/>
</dbReference>
<reference evidence="1" key="1">
    <citation type="submission" date="2023-05" db="EMBL/GenBank/DDBJ databases">
        <authorList>
            <consortium name="ELIXIR-Norway"/>
        </authorList>
    </citation>
    <scope>NUCLEOTIDE SEQUENCE</scope>
</reference>
<evidence type="ECO:0000313" key="1">
    <source>
        <dbReference type="EMBL" id="CAI9703329.1"/>
    </source>
</evidence>